<dbReference type="OrthoDB" id="308265at2"/>
<dbReference type="RefSeq" id="WP_089747138.1">
    <property type="nucleotide sequence ID" value="NZ_FOGF01000028.1"/>
</dbReference>
<keyword evidence="1" id="KW-0812">Transmembrane</keyword>
<gene>
    <name evidence="2" type="ORF">SAMN05421767_12821</name>
</gene>
<dbReference type="Proteomes" id="UP000198556">
    <property type="component" value="Unassembled WGS sequence"/>
</dbReference>
<dbReference type="InterPro" id="IPR008407">
    <property type="entry name" value="Brnchd-chn_aa_trnsp_AzlD"/>
</dbReference>
<evidence type="ECO:0000313" key="2">
    <source>
        <dbReference type="EMBL" id="SER25003.1"/>
    </source>
</evidence>
<dbReference type="STRING" id="137733.SAMN05421767_12821"/>
<dbReference type="PIRSF" id="PIRSF003203">
    <property type="entry name" value="AzlD"/>
    <property type="match status" value="1"/>
</dbReference>
<keyword evidence="1" id="KW-0472">Membrane</keyword>
<dbReference type="AlphaFoldDB" id="A0A1H9MPE1"/>
<dbReference type="Pfam" id="PF05437">
    <property type="entry name" value="AzlD"/>
    <property type="match status" value="1"/>
</dbReference>
<keyword evidence="3" id="KW-1185">Reference proteome</keyword>
<name>A0A1H9MPE1_9LACT</name>
<sequence length="106" mass="12256">MFYLYLGTLVAAVTTFIIRLFPYIALSNKKELPLFIQYLSVQLPRAIMVILVVYCVKHISFMKTPYGLPEIACIIFVAVLHKWKHNTLLSIFVPTVIYMVLIQNFS</sequence>
<protein>
    <submittedName>
        <fullName evidence="2">Branched-chain amino acid transport protein AzlD</fullName>
    </submittedName>
</protein>
<dbReference type="EMBL" id="FOGF01000028">
    <property type="protein sequence ID" value="SER25003.1"/>
    <property type="molecule type" value="Genomic_DNA"/>
</dbReference>
<feature type="transmembrane region" description="Helical" evidence="1">
    <location>
        <begin position="88"/>
        <end position="105"/>
    </location>
</feature>
<evidence type="ECO:0000313" key="3">
    <source>
        <dbReference type="Proteomes" id="UP000198556"/>
    </source>
</evidence>
<feature type="transmembrane region" description="Helical" evidence="1">
    <location>
        <begin position="38"/>
        <end position="59"/>
    </location>
</feature>
<keyword evidence="1" id="KW-1133">Transmembrane helix</keyword>
<reference evidence="2 3" key="1">
    <citation type="submission" date="2016-10" db="EMBL/GenBank/DDBJ databases">
        <authorList>
            <person name="de Groot N.N."/>
        </authorList>
    </citation>
    <scope>NUCLEOTIDE SEQUENCE [LARGE SCALE GENOMIC DNA]</scope>
    <source>
        <strain evidence="2 3">DSM 15827</strain>
    </source>
</reference>
<accession>A0A1H9MPE1</accession>
<evidence type="ECO:0000256" key="1">
    <source>
        <dbReference type="SAM" id="Phobius"/>
    </source>
</evidence>
<organism evidence="2 3">
    <name type="scientific">Granulicatella balaenopterae</name>
    <dbReference type="NCBI Taxonomy" id="137733"/>
    <lineage>
        <taxon>Bacteria</taxon>
        <taxon>Bacillati</taxon>
        <taxon>Bacillota</taxon>
        <taxon>Bacilli</taxon>
        <taxon>Lactobacillales</taxon>
        <taxon>Carnobacteriaceae</taxon>
        <taxon>Granulicatella</taxon>
    </lineage>
</organism>
<proteinExistence type="predicted"/>
<feature type="transmembrane region" description="Helical" evidence="1">
    <location>
        <begin position="6"/>
        <end position="26"/>
    </location>
</feature>